<evidence type="ECO:0000313" key="6">
    <source>
        <dbReference type="Proteomes" id="UP000285301"/>
    </source>
</evidence>
<comment type="caution">
    <text evidence="3">The sequence shown here is derived from an EMBL/GenBank/DDBJ whole genome shotgun (WGS) entry which is preliminary data.</text>
</comment>
<evidence type="ECO:0000313" key="2">
    <source>
        <dbReference type="EMBL" id="RWR99668.1"/>
    </source>
</evidence>
<gene>
    <name evidence="5" type="ORF">B4U79_18698</name>
    <name evidence="4" type="ORF">B4U79_18735</name>
    <name evidence="3" type="ORF">B4U79_18752</name>
    <name evidence="2" type="ORF">B4U79_18758</name>
</gene>
<dbReference type="EMBL" id="NCKU01012070">
    <property type="protein sequence ID" value="RWS00203.1"/>
    <property type="molecule type" value="Genomic_DNA"/>
</dbReference>
<dbReference type="Proteomes" id="UP000285301">
    <property type="component" value="Unassembled WGS sequence"/>
</dbReference>
<evidence type="ECO:0000313" key="3">
    <source>
        <dbReference type="EMBL" id="RWR99738.1"/>
    </source>
</evidence>
<dbReference type="SUPFAM" id="SSF81383">
    <property type="entry name" value="F-box domain"/>
    <property type="match status" value="1"/>
</dbReference>
<evidence type="ECO:0000259" key="1">
    <source>
        <dbReference type="Pfam" id="PF00646"/>
    </source>
</evidence>
<keyword evidence="6" id="KW-1185">Reference proteome</keyword>
<sequence length="449" mass="52029">MSLSKIGQISERTDDCDLFSCMNPNLLFHVFKYLKLYDLLALRLASKSTQKISERQLKHETKRLVFEDKQQVEKVKFLCAFYENVSSISIQCTEQFEELLSIIYQHLSKIDELQIQDTFLKISIVSKLFPNLRSLAIESFDEVSVNDDSLSQMLEDFTQLKSLSLSSQFQDYINDAFTSFPYTLTSLSLKFVIIGQERFTSFLKASPNLEHFDLGDSVWIRGESEKQLDLKVFFEEIIRFSNSIKYFSNNFVFSSMRSVGESLNLFGGQSLERIRLKLWNSATFDRSFPILTKVKALCLQDCGEMQDSELSFILSRVPNIEILFLSLEASSLSKSFDAISRLTKLKTLGLQISCKHEFRKWDIFKFASTCNHFVVDHRYFSELTDLVNSLVEMARNRKSDLIKVKMKCSSEDIEFCLRSALPENLIIKSSQAIFSEDFFKSLIYPKEFK</sequence>
<dbReference type="AlphaFoldDB" id="A0A3S3RHD0"/>
<reference evidence="3" key="2">
    <citation type="submission" date="2018-11" db="EMBL/GenBank/DDBJ databases">
        <title>Trombidioid mite genomics.</title>
        <authorList>
            <person name="Dong X."/>
        </authorList>
    </citation>
    <scope>NUCLEOTIDE SEQUENCE</scope>
    <source>
        <strain evidence="3">UoL-WK</strain>
    </source>
</reference>
<evidence type="ECO:0000313" key="4">
    <source>
        <dbReference type="EMBL" id="RWR99869.1"/>
    </source>
</evidence>
<dbReference type="OrthoDB" id="2338606at2759"/>
<organism evidence="3 6">
    <name type="scientific">Dinothrombium tinctorium</name>
    <dbReference type="NCBI Taxonomy" id="1965070"/>
    <lineage>
        <taxon>Eukaryota</taxon>
        <taxon>Metazoa</taxon>
        <taxon>Ecdysozoa</taxon>
        <taxon>Arthropoda</taxon>
        <taxon>Chelicerata</taxon>
        <taxon>Arachnida</taxon>
        <taxon>Acari</taxon>
        <taxon>Acariformes</taxon>
        <taxon>Trombidiformes</taxon>
        <taxon>Prostigmata</taxon>
        <taxon>Anystina</taxon>
        <taxon>Parasitengona</taxon>
        <taxon>Trombidioidea</taxon>
        <taxon>Trombidiidae</taxon>
        <taxon>Dinothrombium</taxon>
    </lineage>
</organism>
<dbReference type="Gene3D" id="3.80.10.10">
    <property type="entry name" value="Ribonuclease Inhibitor"/>
    <property type="match status" value="1"/>
</dbReference>
<accession>A0A3S3RHD0</accession>
<evidence type="ECO:0000313" key="5">
    <source>
        <dbReference type="EMBL" id="RWS00203.1"/>
    </source>
</evidence>
<dbReference type="SUPFAM" id="SSF52047">
    <property type="entry name" value="RNI-like"/>
    <property type="match status" value="1"/>
</dbReference>
<name>A0A3S3RHD0_9ACAR</name>
<proteinExistence type="predicted"/>
<dbReference type="InterPro" id="IPR036047">
    <property type="entry name" value="F-box-like_dom_sf"/>
</dbReference>
<dbReference type="InterPro" id="IPR032675">
    <property type="entry name" value="LRR_dom_sf"/>
</dbReference>
<reference evidence="3 6" key="1">
    <citation type="journal article" date="2018" name="Gigascience">
        <title>Genomes of trombidid mites reveal novel predicted allergens and laterally-transferred genes associated with secondary metabolism.</title>
        <authorList>
            <person name="Dong X."/>
            <person name="Chaisiri K."/>
            <person name="Xia D."/>
            <person name="Armstrong S.D."/>
            <person name="Fang Y."/>
            <person name="Donnelly M.J."/>
            <person name="Kadowaki T."/>
            <person name="McGarry J.W."/>
            <person name="Darby A.C."/>
            <person name="Makepeace B.L."/>
        </authorList>
    </citation>
    <scope>NUCLEOTIDE SEQUENCE [LARGE SCALE GENOMIC DNA]</scope>
    <source>
        <strain evidence="3">UoL-WK</strain>
    </source>
</reference>
<dbReference type="EMBL" id="NCKU01014084">
    <property type="protein sequence ID" value="RWR99668.1"/>
    <property type="molecule type" value="Genomic_DNA"/>
</dbReference>
<dbReference type="EMBL" id="NCKU01013783">
    <property type="protein sequence ID" value="RWR99738.1"/>
    <property type="molecule type" value="Genomic_DNA"/>
</dbReference>
<dbReference type="EMBL" id="NCKU01013254">
    <property type="protein sequence ID" value="RWR99869.1"/>
    <property type="molecule type" value="Genomic_DNA"/>
</dbReference>
<feature type="domain" description="F-box" evidence="1">
    <location>
        <begin position="19"/>
        <end position="56"/>
    </location>
</feature>
<protein>
    <recommendedName>
        <fullName evidence="1">F-box domain-containing protein</fullName>
    </recommendedName>
</protein>
<dbReference type="Pfam" id="PF00646">
    <property type="entry name" value="F-box"/>
    <property type="match status" value="1"/>
</dbReference>
<dbReference type="InterPro" id="IPR001810">
    <property type="entry name" value="F-box_dom"/>
</dbReference>